<dbReference type="Pfam" id="PF25593">
    <property type="entry name" value="GldD_lipo"/>
    <property type="match status" value="1"/>
</dbReference>
<dbReference type="InterPro" id="IPR019850">
    <property type="entry name" value="GldD-like"/>
</dbReference>
<gene>
    <name evidence="1" type="primary">gldD</name>
    <name evidence="1" type="ORF">JR347_02480</name>
</gene>
<dbReference type="RefSeq" id="WP_205722477.1">
    <property type="nucleotide sequence ID" value="NZ_CP070608.1"/>
</dbReference>
<dbReference type="EMBL" id="CP070608">
    <property type="protein sequence ID" value="QSE97969.1"/>
    <property type="molecule type" value="Genomic_DNA"/>
</dbReference>
<name>A0A974WHG8_9BACT</name>
<sequence>MIHRNLRIDILLFLIVLVASACGRDYLPKPKGYNRFDMPAHEYVSLPDSLPYDFEYSKHAKLLRDTSWISDKYWVEIYYPKYRANVHLTYKTVYNQDSLKEYLDDAYFLTAKHQIKAYAIDESITKTPLGKTVVYAELEGEVPSQFQFFTTDSTEHFLRGALYFDTKVQNDSLRPAIEFVKIDVVHMMNTLEWREN</sequence>
<dbReference type="KEGG" id="fuv:JR347_02480"/>
<dbReference type="Proteomes" id="UP000662783">
    <property type="component" value="Chromosome"/>
</dbReference>
<evidence type="ECO:0000313" key="1">
    <source>
        <dbReference type="EMBL" id="QSE97969.1"/>
    </source>
</evidence>
<dbReference type="AlphaFoldDB" id="A0A974WHG8"/>
<organism evidence="1 2">
    <name type="scientific">Fulvivirga lutea</name>
    <dbReference type="NCBI Taxonomy" id="2810512"/>
    <lineage>
        <taxon>Bacteria</taxon>
        <taxon>Pseudomonadati</taxon>
        <taxon>Bacteroidota</taxon>
        <taxon>Cytophagia</taxon>
        <taxon>Cytophagales</taxon>
        <taxon>Fulvivirgaceae</taxon>
        <taxon>Fulvivirga</taxon>
    </lineage>
</organism>
<dbReference type="PROSITE" id="PS51257">
    <property type="entry name" value="PROKAR_LIPOPROTEIN"/>
    <property type="match status" value="1"/>
</dbReference>
<proteinExistence type="predicted"/>
<keyword evidence="1" id="KW-0449">Lipoprotein</keyword>
<evidence type="ECO:0000313" key="2">
    <source>
        <dbReference type="Proteomes" id="UP000662783"/>
    </source>
</evidence>
<reference evidence="1" key="1">
    <citation type="submission" date="2021-02" db="EMBL/GenBank/DDBJ databases">
        <title>Fulvivirga sp. S481 isolated from sea water.</title>
        <authorList>
            <person name="Bae S.S."/>
            <person name="Baek K."/>
        </authorList>
    </citation>
    <scope>NUCLEOTIDE SEQUENCE</scope>
    <source>
        <strain evidence="1">S481</strain>
    </source>
</reference>
<accession>A0A974WHG8</accession>
<keyword evidence="2" id="KW-1185">Reference proteome</keyword>
<dbReference type="NCBIfam" id="TIGR03512">
    <property type="entry name" value="GldD_lipo"/>
    <property type="match status" value="1"/>
</dbReference>
<protein>
    <submittedName>
        <fullName evidence="1">Gliding motility lipoprotein GldD</fullName>
    </submittedName>
</protein>